<protein>
    <recommendedName>
        <fullName evidence="9">CidA/LrgA family holin-like protein</fullName>
    </recommendedName>
</protein>
<reference evidence="7 8" key="1">
    <citation type="submission" date="2017-12" db="EMBL/GenBank/DDBJ databases">
        <title>Taxonomic description and draft genome of Pradoshia cofamensis Gen. nov., sp. nov., a thermotolerant bacillale isolated from anterior gut of earthworm Eisenia fetida.</title>
        <authorList>
            <person name="Saha T."/>
            <person name="Chakraborty R."/>
        </authorList>
    </citation>
    <scope>NUCLEOTIDE SEQUENCE [LARGE SCALE GENOMIC DNA]</scope>
    <source>
        <strain evidence="7 8">EAG3</strain>
    </source>
</reference>
<dbReference type="InterPro" id="IPR005538">
    <property type="entry name" value="LrgA/CidA"/>
</dbReference>
<keyword evidence="4 6" id="KW-1133">Transmembrane helix</keyword>
<evidence type="ECO:0008006" key="9">
    <source>
        <dbReference type="Google" id="ProtNLM"/>
    </source>
</evidence>
<feature type="transmembrane region" description="Helical" evidence="6">
    <location>
        <begin position="27"/>
        <end position="44"/>
    </location>
</feature>
<keyword evidence="3 6" id="KW-0812">Transmembrane</keyword>
<feature type="transmembrane region" description="Helical" evidence="6">
    <location>
        <begin position="50"/>
        <end position="68"/>
    </location>
</feature>
<keyword evidence="8" id="KW-1185">Reference proteome</keyword>
<evidence type="ECO:0000256" key="1">
    <source>
        <dbReference type="ARBA" id="ARBA00004651"/>
    </source>
</evidence>
<dbReference type="EMBL" id="PKOZ01000001">
    <property type="protein sequence ID" value="PQD97199.1"/>
    <property type="molecule type" value="Genomic_DNA"/>
</dbReference>
<dbReference type="AlphaFoldDB" id="A0A2S7N577"/>
<evidence type="ECO:0000256" key="2">
    <source>
        <dbReference type="ARBA" id="ARBA00022475"/>
    </source>
</evidence>
<comment type="subcellular location">
    <subcellularLocation>
        <location evidence="1">Cell membrane</location>
        <topology evidence="1">Multi-pass membrane protein</topology>
    </subcellularLocation>
</comment>
<evidence type="ECO:0000256" key="6">
    <source>
        <dbReference type="SAM" id="Phobius"/>
    </source>
</evidence>
<evidence type="ECO:0000313" key="8">
    <source>
        <dbReference type="Proteomes" id="UP000239663"/>
    </source>
</evidence>
<gene>
    <name evidence="7" type="ORF">CYL18_04825</name>
</gene>
<evidence type="ECO:0000313" key="7">
    <source>
        <dbReference type="EMBL" id="PQD97199.1"/>
    </source>
</evidence>
<name>A0A2S7N577_9BACI</name>
<dbReference type="PANTHER" id="PTHR33931">
    <property type="entry name" value="HOLIN-LIKE PROTEIN CIDA-RELATED"/>
    <property type="match status" value="1"/>
</dbReference>
<keyword evidence="2" id="KW-1003">Cell membrane</keyword>
<comment type="caution">
    <text evidence="7">The sequence shown here is derived from an EMBL/GenBank/DDBJ whole genome shotgun (WGS) entry which is preliminary data.</text>
</comment>
<organism evidence="7 8">
    <name type="scientific">Pradoshia eiseniae</name>
    <dbReference type="NCBI Taxonomy" id="2064768"/>
    <lineage>
        <taxon>Bacteria</taxon>
        <taxon>Bacillati</taxon>
        <taxon>Bacillota</taxon>
        <taxon>Bacilli</taxon>
        <taxon>Bacillales</taxon>
        <taxon>Bacillaceae</taxon>
        <taxon>Pradoshia</taxon>
    </lineage>
</organism>
<dbReference type="GO" id="GO:0005886">
    <property type="term" value="C:plasma membrane"/>
    <property type="evidence" value="ECO:0007669"/>
    <property type="project" value="UniProtKB-SubCell"/>
</dbReference>
<dbReference type="PANTHER" id="PTHR33931:SF2">
    <property type="entry name" value="HOLIN-LIKE PROTEIN CIDA"/>
    <property type="match status" value="1"/>
</dbReference>
<keyword evidence="5 6" id="KW-0472">Membrane</keyword>
<accession>A0A2S7N577</accession>
<dbReference type="NCBIfam" id="NF002460">
    <property type="entry name" value="PRK01658.1"/>
    <property type="match status" value="1"/>
</dbReference>
<evidence type="ECO:0000256" key="3">
    <source>
        <dbReference type="ARBA" id="ARBA00022692"/>
    </source>
</evidence>
<evidence type="ECO:0000256" key="5">
    <source>
        <dbReference type="ARBA" id="ARBA00023136"/>
    </source>
</evidence>
<proteinExistence type="predicted"/>
<evidence type="ECO:0000256" key="4">
    <source>
        <dbReference type="ARBA" id="ARBA00022989"/>
    </source>
</evidence>
<feature type="transmembrane region" description="Helical" evidence="6">
    <location>
        <begin position="111"/>
        <end position="135"/>
    </location>
</feature>
<sequence length="145" mass="16177">MAMTIRGYPIPFRTAAMNNQTMKMFKILIQTALLFIFYYIGVWLQETLNLLIPGSVIGMILLFLLLVFRILPQKWVDEGSAFLTGILPLLFVPVCVGIMKYANLFSVEGGIIVFVILISTLMTLAITGGVSQFAARVLTNRRLGE</sequence>
<dbReference type="OrthoDB" id="3176438at2"/>
<dbReference type="Proteomes" id="UP000239663">
    <property type="component" value="Unassembled WGS sequence"/>
</dbReference>
<dbReference type="Pfam" id="PF03788">
    <property type="entry name" value="LrgA"/>
    <property type="match status" value="1"/>
</dbReference>
<feature type="transmembrane region" description="Helical" evidence="6">
    <location>
        <begin position="80"/>
        <end position="99"/>
    </location>
</feature>